<name>A0A0E9WGB9_ANGAN</name>
<proteinExistence type="predicted"/>
<accession>A0A0E9WGB9</accession>
<organism evidence="2">
    <name type="scientific">Anguilla anguilla</name>
    <name type="common">European freshwater eel</name>
    <name type="synonym">Muraena anguilla</name>
    <dbReference type="NCBI Taxonomy" id="7936"/>
    <lineage>
        <taxon>Eukaryota</taxon>
        <taxon>Metazoa</taxon>
        <taxon>Chordata</taxon>
        <taxon>Craniata</taxon>
        <taxon>Vertebrata</taxon>
        <taxon>Euteleostomi</taxon>
        <taxon>Actinopterygii</taxon>
        <taxon>Neopterygii</taxon>
        <taxon>Teleostei</taxon>
        <taxon>Anguilliformes</taxon>
        <taxon>Anguillidae</taxon>
        <taxon>Anguilla</taxon>
    </lineage>
</organism>
<dbReference type="AlphaFoldDB" id="A0A0E9WGB9"/>
<reference evidence="2" key="1">
    <citation type="submission" date="2014-11" db="EMBL/GenBank/DDBJ databases">
        <authorList>
            <person name="Amaro Gonzalez C."/>
        </authorList>
    </citation>
    <scope>NUCLEOTIDE SEQUENCE</scope>
</reference>
<protein>
    <submittedName>
        <fullName evidence="2">Uncharacterized protein</fullName>
    </submittedName>
</protein>
<reference evidence="2" key="2">
    <citation type="journal article" date="2015" name="Fish Shellfish Immunol.">
        <title>Early steps in the European eel (Anguilla anguilla)-Vibrio vulnificus interaction in the gills: Role of the RtxA13 toxin.</title>
        <authorList>
            <person name="Callol A."/>
            <person name="Pajuelo D."/>
            <person name="Ebbesson L."/>
            <person name="Teles M."/>
            <person name="MacKenzie S."/>
            <person name="Amaro C."/>
        </authorList>
    </citation>
    <scope>NUCLEOTIDE SEQUENCE</scope>
</reference>
<evidence type="ECO:0000256" key="1">
    <source>
        <dbReference type="SAM" id="MobiDB-lite"/>
    </source>
</evidence>
<feature type="region of interest" description="Disordered" evidence="1">
    <location>
        <begin position="1"/>
        <end position="23"/>
    </location>
</feature>
<feature type="compositionally biased region" description="Polar residues" evidence="1">
    <location>
        <begin position="1"/>
        <end position="12"/>
    </location>
</feature>
<dbReference type="EMBL" id="GBXM01019256">
    <property type="protein sequence ID" value="JAH89321.1"/>
    <property type="molecule type" value="Transcribed_RNA"/>
</dbReference>
<evidence type="ECO:0000313" key="2">
    <source>
        <dbReference type="EMBL" id="JAH89321.1"/>
    </source>
</evidence>
<sequence length="90" mass="10523">MGSDNCFFSWSSPEGKRKKQKNRTRVAIFTQEMDFRYEKPPRPALLKTATKTTKPILMYTIKNTRAHVHARTHTYAHTHTLPDDGQWCTN</sequence>